<dbReference type="AlphaFoldDB" id="A0A0Q3KPK1"/>
<feature type="compositionally biased region" description="Basic and acidic residues" evidence="1">
    <location>
        <begin position="31"/>
        <end position="44"/>
    </location>
</feature>
<dbReference type="RefSeq" id="WP_056015118.1">
    <property type="nucleotide sequence ID" value="NZ_LLYZ01000005.1"/>
</dbReference>
<evidence type="ECO:0000256" key="1">
    <source>
        <dbReference type="SAM" id="MobiDB-lite"/>
    </source>
</evidence>
<name>A0A0Q3KPK1_9FLAO</name>
<organism evidence="2 3">
    <name type="scientific">Chryseobacterium aquaticum</name>
    <dbReference type="NCBI Taxonomy" id="452084"/>
    <lineage>
        <taxon>Bacteria</taxon>
        <taxon>Pseudomonadati</taxon>
        <taxon>Bacteroidota</taxon>
        <taxon>Flavobacteriia</taxon>
        <taxon>Flavobacteriales</taxon>
        <taxon>Weeksellaceae</taxon>
        <taxon>Chryseobacterium group</taxon>
        <taxon>Chryseobacterium</taxon>
    </lineage>
</organism>
<proteinExistence type="predicted"/>
<dbReference type="STRING" id="452084.AR438_10875"/>
<gene>
    <name evidence="2" type="ORF">AR438_10875</name>
</gene>
<dbReference type="PROSITE" id="PS51257">
    <property type="entry name" value="PROKAR_LIPOPROTEIN"/>
    <property type="match status" value="1"/>
</dbReference>
<dbReference type="Proteomes" id="UP000051682">
    <property type="component" value="Unassembled WGS sequence"/>
</dbReference>
<dbReference type="OrthoDB" id="1262304at2"/>
<evidence type="ECO:0000313" key="2">
    <source>
        <dbReference type="EMBL" id="KQK26076.1"/>
    </source>
</evidence>
<dbReference type="EMBL" id="LLYZ01000005">
    <property type="protein sequence ID" value="KQK26076.1"/>
    <property type="molecule type" value="Genomic_DNA"/>
</dbReference>
<protein>
    <recommendedName>
        <fullName evidence="4">Lipoprotein</fullName>
    </recommendedName>
</protein>
<sequence>MKKYISLLSLIAAIALQSCDRSDLVSSSENENLKKKEITVERSYGRSKNIPEAESSSNNKIETGEDEKPRKDKSHWRIQNDTVR</sequence>
<feature type="region of interest" description="Disordered" evidence="1">
    <location>
        <begin position="20"/>
        <end position="84"/>
    </location>
</feature>
<comment type="caution">
    <text evidence="2">The sequence shown here is derived from an EMBL/GenBank/DDBJ whole genome shotgun (WGS) entry which is preliminary data.</text>
</comment>
<accession>A0A0Q3KPK1</accession>
<keyword evidence="3" id="KW-1185">Reference proteome</keyword>
<evidence type="ECO:0008006" key="4">
    <source>
        <dbReference type="Google" id="ProtNLM"/>
    </source>
</evidence>
<reference evidence="2 3" key="1">
    <citation type="submission" date="2015-10" db="EMBL/GenBank/DDBJ databases">
        <title>Chryseobacterium aquaticum genome.</title>
        <authorList>
            <person name="Newman J.D."/>
            <person name="Ferguson M.B."/>
            <person name="Miller J.R."/>
        </authorList>
    </citation>
    <scope>NUCLEOTIDE SEQUENCE [LARGE SCALE GENOMIC DNA]</scope>
    <source>
        <strain evidence="2 3">KCTC 12483</strain>
    </source>
</reference>
<evidence type="ECO:0000313" key="3">
    <source>
        <dbReference type="Proteomes" id="UP000051682"/>
    </source>
</evidence>